<name>A0ACC6QAA9_9ACTN</name>
<reference evidence="1" key="1">
    <citation type="submission" date="2024-03" db="EMBL/GenBank/DDBJ databases">
        <title>Novel Streptomyces species of biotechnological and ecological value are a feature of Machair soil.</title>
        <authorList>
            <person name="Prole J.R."/>
            <person name="Goodfellow M."/>
            <person name="Allenby N."/>
            <person name="Ward A.C."/>
        </authorList>
    </citation>
    <scope>NUCLEOTIDE SEQUENCE</scope>
    <source>
        <strain evidence="1">MS1.AVA.4</strain>
    </source>
</reference>
<keyword evidence="2" id="KW-1185">Reference proteome</keyword>
<sequence>MLSLPARHRAVPRTTVPRGTSCTLEGEIPADRVHRLEQRLPGPTRGESVLECAFDRYAPVTGTPPARPRTDHSPLDRKEYLLHVVRRVR</sequence>
<evidence type="ECO:0000313" key="1">
    <source>
        <dbReference type="EMBL" id="MEJ8655309.1"/>
    </source>
</evidence>
<evidence type="ECO:0000313" key="2">
    <source>
        <dbReference type="Proteomes" id="UP001375539"/>
    </source>
</evidence>
<gene>
    <name evidence="1" type="ORF">WKI58_02000</name>
</gene>
<dbReference type="Proteomes" id="UP001375539">
    <property type="component" value="Unassembled WGS sequence"/>
</dbReference>
<organism evidence="1 2">
    <name type="scientific">Streptomyces pratisoli</name>
    <dbReference type="NCBI Taxonomy" id="3139917"/>
    <lineage>
        <taxon>Bacteria</taxon>
        <taxon>Bacillati</taxon>
        <taxon>Actinomycetota</taxon>
        <taxon>Actinomycetes</taxon>
        <taxon>Kitasatosporales</taxon>
        <taxon>Streptomycetaceae</taxon>
        <taxon>Streptomyces</taxon>
    </lineage>
</organism>
<accession>A0ACC6QAA9</accession>
<dbReference type="EMBL" id="JBBKAI010000002">
    <property type="protein sequence ID" value="MEJ8655309.1"/>
    <property type="molecule type" value="Genomic_DNA"/>
</dbReference>
<comment type="caution">
    <text evidence="1">The sequence shown here is derived from an EMBL/GenBank/DDBJ whole genome shotgun (WGS) entry which is preliminary data.</text>
</comment>
<protein>
    <submittedName>
        <fullName evidence="1">Uncharacterized protein</fullName>
    </submittedName>
</protein>
<proteinExistence type="predicted"/>